<evidence type="ECO:0000313" key="1">
    <source>
        <dbReference type="EMBL" id="GFH31421.1"/>
    </source>
</evidence>
<organism evidence="1 2">
    <name type="scientific">Haematococcus lacustris</name>
    <name type="common">Green alga</name>
    <name type="synonym">Haematococcus pluvialis</name>
    <dbReference type="NCBI Taxonomy" id="44745"/>
    <lineage>
        <taxon>Eukaryota</taxon>
        <taxon>Viridiplantae</taxon>
        <taxon>Chlorophyta</taxon>
        <taxon>core chlorophytes</taxon>
        <taxon>Chlorophyceae</taxon>
        <taxon>CS clade</taxon>
        <taxon>Chlamydomonadales</taxon>
        <taxon>Haematococcaceae</taxon>
        <taxon>Haematococcus</taxon>
    </lineage>
</organism>
<dbReference type="Proteomes" id="UP000485058">
    <property type="component" value="Unassembled WGS sequence"/>
</dbReference>
<keyword evidence="2" id="KW-1185">Reference proteome</keyword>
<evidence type="ECO:0000313" key="2">
    <source>
        <dbReference type="Proteomes" id="UP000485058"/>
    </source>
</evidence>
<reference evidence="1 2" key="1">
    <citation type="submission" date="2020-02" db="EMBL/GenBank/DDBJ databases">
        <title>Draft genome sequence of Haematococcus lacustris strain NIES-144.</title>
        <authorList>
            <person name="Morimoto D."/>
            <person name="Nakagawa S."/>
            <person name="Yoshida T."/>
            <person name="Sawayama S."/>
        </authorList>
    </citation>
    <scope>NUCLEOTIDE SEQUENCE [LARGE SCALE GENOMIC DNA]</scope>
    <source>
        <strain evidence="1 2">NIES-144</strain>
    </source>
</reference>
<protein>
    <submittedName>
        <fullName evidence="1">Uncharacterized protein</fullName>
    </submittedName>
</protein>
<comment type="caution">
    <text evidence="1">The sequence shown here is derived from an EMBL/GenBank/DDBJ whole genome shotgun (WGS) entry which is preliminary data.</text>
</comment>
<name>A0A6A0AGK5_HAELA</name>
<gene>
    <name evidence="1" type="ORF">HaLaN_30466</name>
</gene>
<sequence>MVKRRRRSDAFVNGVPVEAPSANSGNPLLELPEALIADIASRAVRLGAGGALSLTCIAFSRTNLLNAPALRIQLDCQRCDQLLTPRAVAALQFRTCELALIVEEQRDQHNRQYIRLLTKLSIQLQEGKFRSFHDFTEELQPLAQLQVLTISNDLWYLMGLPELLQALPQLHTLQLPGAAVKGQERLDTLLAATQLTSIQLVYQ</sequence>
<dbReference type="EMBL" id="BLLF01005611">
    <property type="protein sequence ID" value="GFH31421.1"/>
    <property type="molecule type" value="Genomic_DNA"/>
</dbReference>
<dbReference type="AlphaFoldDB" id="A0A6A0AGK5"/>
<accession>A0A6A0AGK5</accession>
<proteinExistence type="predicted"/>